<protein>
    <submittedName>
        <fullName evidence="5">Baseplate J/gp47 family protein</fullName>
    </submittedName>
</protein>
<gene>
    <name evidence="5" type="ORF">FPZ44_20930</name>
</gene>
<feature type="domain" description="Baseplate J-like central" evidence="3">
    <location>
        <begin position="188"/>
        <end position="259"/>
    </location>
</feature>
<dbReference type="InterPro" id="IPR058530">
    <property type="entry name" value="Baseplate_J-like_C"/>
</dbReference>
<feature type="domain" description="Baseplate protein J-like barrel" evidence="2">
    <location>
        <begin position="86"/>
        <end position="167"/>
    </location>
</feature>
<dbReference type="InterPro" id="IPR006949">
    <property type="entry name" value="Barrel_Baseplate_J-like"/>
</dbReference>
<reference evidence="5 6" key="1">
    <citation type="submission" date="2019-07" db="EMBL/GenBank/DDBJ databases">
        <authorList>
            <person name="Kim J."/>
        </authorList>
    </citation>
    <scope>NUCLEOTIDE SEQUENCE [LARGE SCALE GENOMIC DNA]</scope>
    <source>
        <strain evidence="5 6">N4</strain>
    </source>
</reference>
<evidence type="ECO:0000313" key="6">
    <source>
        <dbReference type="Proteomes" id="UP000318102"/>
    </source>
</evidence>
<dbReference type="Proteomes" id="UP000318102">
    <property type="component" value="Unassembled WGS sequence"/>
</dbReference>
<feature type="domain" description="Baseplate J-like C-terminal" evidence="4">
    <location>
        <begin position="269"/>
        <end position="350"/>
    </location>
</feature>
<dbReference type="OrthoDB" id="2554267at2"/>
<name>A0A559IL15_9BACL</name>
<comment type="caution">
    <text evidence="5">The sequence shown here is derived from an EMBL/GenBank/DDBJ whole genome shotgun (WGS) entry which is preliminary data.</text>
</comment>
<keyword evidence="6" id="KW-1185">Reference proteome</keyword>
<sequence>MYEQQTWRKLLDEMLEGLQASQVAKREGTFVYDVLSPAALQLEQVYEQLEEVLRLGFAETTNGRYLDMRADEHGLQRKAPEAAQGSVRFSGRAGSVITKGAIVATASGTLFQTMQEVIFADTQPVRVDIAAVESGVSGNVPAGLINAVITELAGVTSVTNDSPTYGGYEGETDSELLARLLAKVRNPATSGNVDHYMQWAMDIAGIGDAKVFPVWNGPGTVKVVLLSTEKSAPAQGLIDEVKQHIEKMRPIGAEVTIVAAKEVPIHIEVDVSLTQEGTDLALVRAEIERGTTDYLGKLAFRDPVVRIARIANAVLDSSSVLDYTSLRLNGGTQNLVLEADQVAVLGTVKVV</sequence>
<accession>A0A559IL15</accession>
<dbReference type="EMBL" id="VNJK01000003">
    <property type="protein sequence ID" value="TVX88349.1"/>
    <property type="molecule type" value="Genomic_DNA"/>
</dbReference>
<evidence type="ECO:0000259" key="3">
    <source>
        <dbReference type="Pfam" id="PF26078"/>
    </source>
</evidence>
<dbReference type="Pfam" id="PF26079">
    <property type="entry name" value="Baseplate_J_C"/>
    <property type="match status" value="1"/>
</dbReference>
<evidence type="ECO:0000256" key="1">
    <source>
        <dbReference type="ARBA" id="ARBA00038087"/>
    </source>
</evidence>
<dbReference type="Pfam" id="PF26078">
    <property type="entry name" value="Baseplate_J_M"/>
    <property type="match status" value="1"/>
</dbReference>
<evidence type="ECO:0000259" key="2">
    <source>
        <dbReference type="Pfam" id="PF04865"/>
    </source>
</evidence>
<dbReference type="RefSeq" id="WP_144993555.1">
    <property type="nucleotide sequence ID" value="NZ_VNJK01000003.1"/>
</dbReference>
<dbReference type="InterPro" id="IPR058531">
    <property type="entry name" value="Baseplate_J_M"/>
</dbReference>
<dbReference type="InterPro" id="IPR052399">
    <property type="entry name" value="Phage_Baseplate_Assmbl_Protein"/>
</dbReference>
<dbReference type="PANTHER" id="PTHR37829">
    <property type="entry name" value="PHAGE-LIKE ELEMENT PBSX PROTEIN XKDT"/>
    <property type="match status" value="1"/>
</dbReference>
<dbReference type="PANTHER" id="PTHR37829:SF3">
    <property type="entry name" value="PROTEIN JAYE-RELATED"/>
    <property type="match status" value="1"/>
</dbReference>
<dbReference type="Pfam" id="PF04865">
    <property type="entry name" value="Baseplate_J"/>
    <property type="match status" value="1"/>
</dbReference>
<evidence type="ECO:0000259" key="4">
    <source>
        <dbReference type="Pfam" id="PF26079"/>
    </source>
</evidence>
<proteinExistence type="inferred from homology"/>
<organism evidence="5 6">
    <name type="scientific">Paenibacillus agilis</name>
    <dbReference type="NCBI Taxonomy" id="3020863"/>
    <lineage>
        <taxon>Bacteria</taxon>
        <taxon>Bacillati</taxon>
        <taxon>Bacillota</taxon>
        <taxon>Bacilli</taxon>
        <taxon>Bacillales</taxon>
        <taxon>Paenibacillaceae</taxon>
        <taxon>Paenibacillus</taxon>
    </lineage>
</organism>
<evidence type="ECO:0000313" key="5">
    <source>
        <dbReference type="EMBL" id="TVX88349.1"/>
    </source>
</evidence>
<comment type="similarity">
    <text evidence="1">Belongs to the Mu gp47/PBSX XkdT family.</text>
</comment>
<dbReference type="AlphaFoldDB" id="A0A559IL15"/>